<proteinExistence type="predicted"/>
<evidence type="ECO:0000313" key="2">
    <source>
        <dbReference type="EMBL" id="GHB56114.1"/>
    </source>
</evidence>
<dbReference type="Proteomes" id="UP000642673">
    <property type="component" value="Unassembled WGS sequence"/>
</dbReference>
<feature type="region of interest" description="Disordered" evidence="1">
    <location>
        <begin position="1"/>
        <end position="66"/>
    </location>
</feature>
<protein>
    <submittedName>
        <fullName evidence="2">Uncharacterized protein</fullName>
    </submittedName>
</protein>
<comment type="caution">
    <text evidence="2">The sequence shown here is derived from an EMBL/GenBank/DDBJ whole genome shotgun (WGS) entry which is preliminary data.</text>
</comment>
<feature type="compositionally biased region" description="Basic and acidic residues" evidence="1">
    <location>
        <begin position="12"/>
        <end position="66"/>
    </location>
</feature>
<sequence length="66" mass="7199">MDDQGGAGGVPLHHDEGEAKRRAPRADQPARERPAKSGEPQDRRSERTEGDQDRNREGKGPAKGPE</sequence>
<evidence type="ECO:0000313" key="3">
    <source>
        <dbReference type="Proteomes" id="UP000642673"/>
    </source>
</evidence>
<name>A0ABQ3EWC6_9ACTN</name>
<evidence type="ECO:0000256" key="1">
    <source>
        <dbReference type="SAM" id="MobiDB-lite"/>
    </source>
</evidence>
<gene>
    <name evidence="2" type="ORF">GCM10010347_27690</name>
</gene>
<reference evidence="3" key="1">
    <citation type="journal article" date="2019" name="Int. J. Syst. Evol. Microbiol.">
        <title>The Global Catalogue of Microorganisms (GCM) 10K type strain sequencing project: providing services to taxonomists for standard genome sequencing and annotation.</title>
        <authorList>
            <consortium name="The Broad Institute Genomics Platform"/>
            <consortium name="The Broad Institute Genome Sequencing Center for Infectious Disease"/>
            <person name="Wu L."/>
            <person name="Ma J."/>
        </authorList>
    </citation>
    <scope>NUCLEOTIDE SEQUENCE [LARGE SCALE GENOMIC DNA]</scope>
    <source>
        <strain evidence="3">JCM 4738</strain>
    </source>
</reference>
<keyword evidence="3" id="KW-1185">Reference proteome</keyword>
<dbReference type="EMBL" id="BMVP01000004">
    <property type="protein sequence ID" value="GHB56114.1"/>
    <property type="molecule type" value="Genomic_DNA"/>
</dbReference>
<organism evidence="2 3">
    <name type="scientific">Streptomyces cirratus</name>
    <dbReference type="NCBI Taxonomy" id="68187"/>
    <lineage>
        <taxon>Bacteria</taxon>
        <taxon>Bacillati</taxon>
        <taxon>Actinomycetota</taxon>
        <taxon>Actinomycetes</taxon>
        <taxon>Kitasatosporales</taxon>
        <taxon>Streptomycetaceae</taxon>
        <taxon>Streptomyces</taxon>
    </lineage>
</organism>
<dbReference type="RefSeq" id="WP_190184404.1">
    <property type="nucleotide sequence ID" value="NZ_BMVP01000004.1"/>
</dbReference>
<accession>A0ABQ3EWC6</accession>